<evidence type="ECO:0008006" key="4">
    <source>
        <dbReference type="Google" id="ProtNLM"/>
    </source>
</evidence>
<gene>
    <name evidence="2" type="ORF">MCOR_41608</name>
</gene>
<evidence type="ECO:0000313" key="3">
    <source>
        <dbReference type="Proteomes" id="UP000507470"/>
    </source>
</evidence>
<accession>A0A6J8DL16</accession>
<feature type="coiled-coil region" evidence="1">
    <location>
        <begin position="638"/>
        <end position="669"/>
    </location>
</feature>
<dbReference type="OrthoDB" id="6124172at2759"/>
<name>A0A6J8DL16_MYTCO</name>
<reference evidence="2 3" key="1">
    <citation type="submission" date="2020-06" db="EMBL/GenBank/DDBJ databases">
        <authorList>
            <person name="Li R."/>
            <person name="Bekaert M."/>
        </authorList>
    </citation>
    <scope>NUCLEOTIDE SEQUENCE [LARGE SCALE GENOMIC DNA]</scope>
    <source>
        <strain evidence="3">wild</strain>
    </source>
</reference>
<organism evidence="2 3">
    <name type="scientific">Mytilus coruscus</name>
    <name type="common">Sea mussel</name>
    <dbReference type="NCBI Taxonomy" id="42192"/>
    <lineage>
        <taxon>Eukaryota</taxon>
        <taxon>Metazoa</taxon>
        <taxon>Spiralia</taxon>
        <taxon>Lophotrochozoa</taxon>
        <taxon>Mollusca</taxon>
        <taxon>Bivalvia</taxon>
        <taxon>Autobranchia</taxon>
        <taxon>Pteriomorphia</taxon>
        <taxon>Mytilida</taxon>
        <taxon>Mytiloidea</taxon>
        <taxon>Mytilidae</taxon>
        <taxon>Mytilinae</taxon>
        <taxon>Mytilus</taxon>
    </lineage>
</organism>
<keyword evidence="3" id="KW-1185">Reference proteome</keyword>
<dbReference type="Gene3D" id="3.40.30.10">
    <property type="entry name" value="Glutaredoxin"/>
    <property type="match status" value="1"/>
</dbReference>
<evidence type="ECO:0000313" key="2">
    <source>
        <dbReference type="EMBL" id="CAC5408191.1"/>
    </source>
</evidence>
<dbReference type="AlphaFoldDB" id="A0A6J8DL16"/>
<dbReference type="SUPFAM" id="SSF52833">
    <property type="entry name" value="Thioredoxin-like"/>
    <property type="match status" value="1"/>
</dbReference>
<proteinExistence type="predicted"/>
<evidence type="ECO:0000256" key="1">
    <source>
        <dbReference type="SAM" id="Coils"/>
    </source>
</evidence>
<keyword evidence="1" id="KW-0175">Coiled coil</keyword>
<protein>
    <recommendedName>
        <fullName evidence="4">Thioredoxin domain-containing protein</fullName>
    </recommendedName>
</protein>
<dbReference type="EMBL" id="CACVKT020007517">
    <property type="protein sequence ID" value="CAC5408191.1"/>
    <property type="molecule type" value="Genomic_DNA"/>
</dbReference>
<dbReference type="Proteomes" id="UP000507470">
    <property type="component" value="Unassembled WGS sequence"/>
</dbReference>
<dbReference type="InterPro" id="IPR036249">
    <property type="entry name" value="Thioredoxin-like_sf"/>
</dbReference>
<sequence length="787" mass="91297">MEHVKVWKEKVPWWILYQQKEMPYFHQYVDSSNSHRIKEHYPEKVDSVLSRVMSSVIDKDEAEYIIYSSDLINVKDIAGKTSLPTYSKWMHGILGTASSWNSGFWILHNNLLFPALTNGALAVPGSRAWYATTVGDTTTDLFYICLTAENKGNMTEILMSIMAGNPFIYKKKLHDYDFLKPYFKEVRSLQTSFGYEMSASIFLNCMYTTRRNVSTNCLFTYAVTTGVGINVFTRPRGMIKHSSTFCYDEQSFSHFDFLKLETSSTLKSGFTHSIFALSDKTGTTCFGQDVAANAETVAVMICTTLPKVHGSIIKSARLTQWSCRSENGKMKHKTGILNFPVIKHTPFPKPPMQNNEDEENSEIISNNVDDDDEKNEVKFCQMYDCDIADDTQNKQELVDIDPLKNPFTKNKKISDWFNEMVNGIQMQNMVENPRKKQKMTRQNYNNAIKIKGSLEVRRFLLENVKAVLGLFCRDSCRFCQNAKEQFIWLANRIQTDDLNFVIVDIREPSLPEHLQVPFTPYVRYKFSGQSEWIDYSGKKYDIKHIVSFLHKTATDKSLELGILANEEIDITTIDFSNLETKKKKRRETREFLEERLFPFDSSKKVLSRKKREIKDVKIDESFIYKHIWDYEGTLPVKKKDAEKMLQELNTKIKEKNKKIKVKKRKLRKRQVNTFLATSERLKTLKGIQDIIQDFYAKNKTTPSNFTHRVQIVFDEFNIKDIDVILIHVINKTKHFRCWYSTDFNIAVAASVNHSNINIEHFNTKVETTGMKICETQHNDDSSETCAV</sequence>